<feature type="signal peptide" evidence="5">
    <location>
        <begin position="1"/>
        <end position="20"/>
    </location>
</feature>
<dbReference type="PROSITE" id="PS51318">
    <property type="entry name" value="TAT"/>
    <property type="match status" value="1"/>
</dbReference>
<dbReference type="Pfam" id="PF01547">
    <property type="entry name" value="SBP_bac_1"/>
    <property type="match status" value="1"/>
</dbReference>
<accession>A0A7W3IVJ0</accession>
<comment type="subcellular location">
    <subcellularLocation>
        <location evidence="1">Cell envelope</location>
    </subcellularLocation>
</comment>
<evidence type="ECO:0000256" key="5">
    <source>
        <dbReference type="SAM" id="SignalP"/>
    </source>
</evidence>
<keyword evidence="7" id="KW-1185">Reference proteome</keyword>
<dbReference type="InterPro" id="IPR006311">
    <property type="entry name" value="TAT_signal"/>
</dbReference>
<dbReference type="PANTHER" id="PTHR43649:SF31">
    <property type="entry name" value="SN-GLYCEROL-3-PHOSPHATE-BINDING PERIPLASMIC PROTEIN UGPB"/>
    <property type="match status" value="1"/>
</dbReference>
<gene>
    <name evidence="6" type="ORF">FHX74_003668</name>
</gene>
<dbReference type="PROSITE" id="PS51257">
    <property type="entry name" value="PROKAR_LIPOPROTEIN"/>
    <property type="match status" value="1"/>
</dbReference>
<keyword evidence="6" id="KW-0762">Sugar transport</keyword>
<evidence type="ECO:0000256" key="3">
    <source>
        <dbReference type="ARBA" id="ARBA00022448"/>
    </source>
</evidence>
<proteinExistence type="inferred from homology"/>
<evidence type="ECO:0000313" key="7">
    <source>
        <dbReference type="Proteomes" id="UP000523079"/>
    </source>
</evidence>
<reference evidence="6 7" key="1">
    <citation type="submission" date="2020-07" db="EMBL/GenBank/DDBJ databases">
        <title>Sequencing the genomes of 1000 actinobacteria strains.</title>
        <authorList>
            <person name="Klenk H.-P."/>
        </authorList>
    </citation>
    <scope>NUCLEOTIDE SEQUENCE [LARGE SCALE GENOMIC DNA]</scope>
    <source>
        <strain evidence="6 7">DSM 100723</strain>
    </source>
</reference>
<evidence type="ECO:0000256" key="2">
    <source>
        <dbReference type="ARBA" id="ARBA00008520"/>
    </source>
</evidence>
<dbReference type="EMBL" id="JACGWT010000006">
    <property type="protein sequence ID" value="MBA8796027.1"/>
    <property type="molecule type" value="Genomic_DNA"/>
</dbReference>
<feature type="chain" id="PRO_5031556384" evidence="5">
    <location>
        <begin position="21"/>
        <end position="437"/>
    </location>
</feature>
<evidence type="ECO:0000313" key="6">
    <source>
        <dbReference type="EMBL" id="MBA8796027.1"/>
    </source>
</evidence>
<comment type="caution">
    <text evidence="6">The sequence shown here is derived from an EMBL/GenBank/DDBJ whole genome shotgun (WGS) entry which is preliminary data.</text>
</comment>
<evidence type="ECO:0000256" key="1">
    <source>
        <dbReference type="ARBA" id="ARBA00004196"/>
    </source>
</evidence>
<protein>
    <submittedName>
        <fullName evidence="6">Multiple sugar transport system substrate-binding protein</fullName>
    </submittedName>
</protein>
<name>A0A7W3IVJ0_9ACTN</name>
<organism evidence="6 7">
    <name type="scientific">Microlunatus kandeliicorticis</name>
    <dbReference type="NCBI Taxonomy" id="1759536"/>
    <lineage>
        <taxon>Bacteria</taxon>
        <taxon>Bacillati</taxon>
        <taxon>Actinomycetota</taxon>
        <taxon>Actinomycetes</taxon>
        <taxon>Propionibacteriales</taxon>
        <taxon>Propionibacteriaceae</taxon>
        <taxon>Microlunatus</taxon>
    </lineage>
</organism>
<sequence>MGATLTRRRLLAGAAGAAAAAALGGCGTDDPNTLVVMGNNPAEVTDQDVAEFVHAHPGVTVKFVAVDQSLLTAMFAAGNPPDLVRDQGVNNTPYLVARDLAENLDPYFARSTALSVDKLAPANDVWRYDGSRQGSGPRYGLVKDYSQDAMFWCNTTVFDAAGVDLPSTTEPIDYDEWLDLARRLTKRNGAQYRTYGLVPPFDNSLSAGFINMVSSAGGSIFSEDFSTVDFSSPEAAAALRWYLTYAADQVGSTVARPLPAGSSPTFSADQLAMLGYGYWFSGLVSADDTLAKDVMFFPAPRFGPKRTSPCLAGTGFWIPKRAKHKDLAWAFCEHYFGGPPATRRAQSGWGLPGITSLLSDLPSDKPYQRQALGVQKTELDHFSVLDFSPYVAYTALDASLSQQLRKGIEAGLPAGKVADLINDTLNPLLKLGKELVS</sequence>
<dbReference type="InterPro" id="IPR006059">
    <property type="entry name" value="SBP"/>
</dbReference>
<dbReference type="Proteomes" id="UP000523079">
    <property type="component" value="Unassembled WGS sequence"/>
</dbReference>
<keyword evidence="3" id="KW-0813">Transport</keyword>
<dbReference type="Gene3D" id="3.40.190.10">
    <property type="entry name" value="Periplasmic binding protein-like II"/>
    <property type="match status" value="1"/>
</dbReference>
<dbReference type="PANTHER" id="PTHR43649">
    <property type="entry name" value="ARABINOSE-BINDING PROTEIN-RELATED"/>
    <property type="match status" value="1"/>
</dbReference>
<dbReference type="AlphaFoldDB" id="A0A7W3IVJ0"/>
<comment type="similarity">
    <text evidence="2">Belongs to the bacterial solute-binding protein 1 family.</text>
</comment>
<dbReference type="GO" id="GO:0030313">
    <property type="term" value="C:cell envelope"/>
    <property type="evidence" value="ECO:0007669"/>
    <property type="project" value="UniProtKB-SubCell"/>
</dbReference>
<dbReference type="InterPro" id="IPR050490">
    <property type="entry name" value="Bact_solute-bd_prot1"/>
</dbReference>
<evidence type="ECO:0000256" key="4">
    <source>
        <dbReference type="ARBA" id="ARBA00022729"/>
    </source>
</evidence>
<dbReference type="SUPFAM" id="SSF53850">
    <property type="entry name" value="Periplasmic binding protein-like II"/>
    <property type="match status" value="1"/>
</dbReference>
<keyword evidence="4 5" id="KW-0732">Signal</keyword>
<dbReference type="RefSeq" id="WP_182561612.1">
    <property type="nucleotide sequence ID" value="NZ_JACGWT010000006.1"/>
</dbReference>